<evidence type="ECO:0000313" key="2">
    <source>
        <dbReference type="Proteomes" id="UP000516305"/>
    </source>
</evidence>
<accession>A0A7H0VHB4</accession>
<keyword evidence="2" id="KW-1185">Reference proteome</keyword>
<dbReference type="InterPro" id="IPR027375">
    <property type="entry name" value="DKNYY"/>
</dbReference>
<dbReference type="Proteomes" id="UP000516305">
    <property type="component" value="Chromosome"/>
</dbReference>
<reference evidence="1 2" key="1">
    <citation type="submission" date="2020-08" db="EMBL/GenBank/DDBJ databases">
        <title>Croceimicrobium hydrocarbonivorans gen. nov., sp. nov., a novel marine bacterium isolated from a bacterial consortium that degrades polyethylene terephthalate.</title>
        <authorList>
            <person name="Liu R."/>
        </authorList>
    </citation>
    <scope>NUCLEOTIDE SEQUENCE [LARGE SCALE GENOMIC DNA]</scope>
    <source>
        <strain evidence="1 2">A20-9</strain>
    </source>
</reference>
<dbReference type="Pfam" id="PF13644">
    <property type="entry name" value="DKNYY"/>
    <property type="match status" value="1"/>
</dbReference>
<name>A0A7H0VHB4_9FLAO</name>
<sequence length="165" mass="19333">MKKLEHVKLNIYRNTIDSSLVYETFAVDIGKVYHPVPNNLNIETANDYGEWLIDDRTVFAWYNTSDGRLLNELEIADRATFLVLDSSIYGKDKNHVYDTRHGIIEKADLETFEAVKIEVDGRVAYAKDKDNYFFWDEIVTDTLGFAKEYRKLKIKNEHPTKPKRH</sequence>
<evidence type="ECO:0000313" key="1">
    <source>
        <dbReference type="EMBL" id="QNR25112.1"/>
    </source>
</evidence>
<proteinExistence type="predicted"/>
<dbReference type="EMBL" id="CP060139">
    <property type="protein sequence ID" value="QNR25112.1"/>
    <property type="molecule type" value="Genomic_DNA"/>
</dbReference>
<organism evidence="1 2">
    <name type="scientific">Croceimicrobium hydrocarbonivorans</name>
    <dbReference type="NCBI Taxonomy" id="2761580"/>
    <lineage>
        <taxon>Bacteria</taxon>
        <taxon>Pseudomonadati</taxon>
        <taxon>Bacteroidota</taxon>
        <taxon>Flavobacteriia</taxon>
        <taxon>Flavobacteriales</taxon>
        <taxon>Owenweeksiaceae</taxon>
        <taxon>Croceimicrobium</taxon>
    </lineage>
</organism>
<dbReference type="RefSeq" id="WP_210759637.1">
    <property type="nucleotide sequence ID" value="NZ_CP060139.1"/>
</dbReference>
<dbReference type="KEGG" id="chyd:H4K34_04545"/>
<gene>
    <name evidence="1" type="ORF">H4K34_04545</name>
</gene>
<protein>
    <submittedName>
        <fullName evidence="1">DKNYY domain-containing protein</fullName>
    </submittedName>
</protein>
<dbReference type="AlphaFoldDB" id="A0A7H0VHB4"/>